<dbReference type="InterPro" id="IPR029058">
    <property type="entry name" value="AB_hydrolase_fold"/>
</dbReference>
<dbReference type="RefSeq" id="WP_188721025.1">
    <property type="nucleotide sequence ID" value="NZ_BMIF01000005.1"/>
</dbReference>
<dbReference type="PANTHER" id="PTHR43433:SF5">
    <property type="entry name" value="AB HYDROLASE-1 DOMAIN-CONTAINING PROTEIN"/>
    <property type="match status" value="1"/>
</dbReference>
<evidence type="ECO:0000259" key="1">
    <source>
        <dbReference type="Pfam" id="PF00561"/>
    </source>
</evidence>
<dbReference type="Proteomes" id="UP000636264">
    <property type="component" value="Unassembled WGS sequence"/>
</dbReference>
<evidence type="ECO:0000313" key="2">
    <source>
        <dbReference type="EMBL" id="GGA67043.1"/>
    </source>
</evidence>
<organism evidence="2 3">
    <name type="scientific">Nitratireductor aestuarii</name>
    <dbReference type="NCBI Taxonomy" id="1735103"/>
    <lineage>
        <taxon>Bacteria</taxon>
        <taxon>Pseudomonadati</taxon>
        <taxon>Pseudomonadota</taxon>
        <taxon>Alphaproteobacteria</taxon>
        <taxon>Hyphomicrobiales</taxon>
        <taxon>Phyllobacteriaceae</taxon>
        <taxon>Nitratireductor</taxon>
    </lineage>
</organism>
<proteinExistence type="predicted"/>
<dbReference type="SUPFAM" id="SSF53474">
    <property type="entry name" value="alpha/beta-Hydrolases"/>
    <property type="match status" value="1"/>
</dbReference>
<dbReference type="PRINTS" id="PR00111">
    <property type="entry name" value="ABHYDROLASE"/>
</dbReference>
<dbReference type="InterPro" id="IPR000073">
    <property type="entry name" value="AB_hydrolase_1"/>
</dbReference>
<dbReference type="InterPro" id="IPR050471">
    <property type="entry name" value="AB_hydrolase"/>
</dbReference>
<accession>A0A916W5C5</accession>
<dbReference type="PANTHER" id="PTHR43433">
    <property type="entry name" value="HYDROLASE, ALPHA/BETA FOLD FAMILY PROTEIN"/>
    <property type="match status" value="1"/>
</dbReference>
<gene>
    <name evidence="2" type="primary">pcaD</name>
    <name evidence="2" type="ORF">GCM10011385_21210</name>
</gene>
<dbReference type="Pfam" id="PF00561">
    <property type="entry name" value="Abhydrolase_1"/>
    <property type="match status" value="1"/>
</dbReference>
<name>A0A916W5C5_9HYPH</name>
<sequence>MIIETNGVAFNVAIDGKEGAPWIVCSHALANNLTLWDDLVAELKDDYRILRYDHRGHGKSQAVPGPYTFPMLIEDAIGLMDGAGIDKAHWIGLSIGGMIGYGLAIEHGDRLRSLVACDSRPDAPPDYAAYFQGRIDKARAYGMAGLVDSTIERWFTAQSVASGLPIIEKVKAMIASTDPVGHEGCCEALKTLSYGPRLHEIRTPTLIIGGAMDKGAPPEKLAEAAAKIEGAEHVIVPDAGHISALENPPAFTAAVKSFLARH</sequence>
<comment type="caution">
    <text evidence="2">The sequence shown here is derived from an EMBL/GenBank/DDBJ whole genome shotgun (WGS) entry which is preliminary data.</text>
</comment>
<feature type="domain" description="AB hydrolase-1" evidence="1">
    <location>
        <begin position="21"/>
        <end position="248"/>
    </location>
</feature>
<evidence type="ECO:0000313" key="3">
    <source>
        <dbReference type="Proteomes" id="UP000636264"/>
    </source>
</evidence>
<reference evidence="2" key="1">
    <citation type="journal article" date="2014" name="Int. J. Syst. Evol. Microbiol.">
        <title>Complete genome sequence of Corynebacterium casei LMG S-19264T (=DSM 44701T), isolated from a smear-ripened cheese.</title>
        <authorList>
            <consortium name="US DOE Joint Genome Institute (JGI-PGF)"/>
            <person name="Walter F."/>
            <person name="Albersmeier A."/>
            <person name="Kalinowski J."/>
            <person name="Ruckert C."/>
        </authorList>
    </citation>
    <scope>NUCLEOTIDE SEQUENCE</scope>
    <source>
        <strain evidence="2">CGMCC 1.15320</strain>
    </source>
</reference>
<dbReference type="AlphaFoldDB" id="A0A916W5C5"/>
<dbReference type="Gene3D" id="3.40.50.1820">
    <property type="entry name" value="alpha/beta hydrolase"/>
    <property type="match status" value="1"/>
</dbReference>
<reference evidence="2" key="2">
    <citation type="submission" date="2020-09" db="EMBL/GenBank/DDBJ databases">
        <authorList>
            <person name="Sun Q."/>
            <person name="Zhou Y."/>
        </authorList>
    </citation>
    <scope>NUCLEOTIDE SEQUENCE</scope>
    <source>
        <strain evidence="2">CGMCC 1.15320</strain>
    </source>
</reference>
<dbReference type="EMBL" id="BMIF01000005">
    <property type="protein sequence ID" value="GGA67043.1"/>
    <property type="molecule type" value="Genomic_DNA"/>
</dbReference>
<protein>
    <submittedName>
        <fullName evidence="2">3-oxoadipate enol-lactonase</fullName>
    </submittedName>
</protein>
<keyword evidence="3" id="KW-1185">Reference proteome</keyword>